<dbReference type="GO" id="GO:1902444">
    <property type="term" value="F:riboflavin binding"/>
    <property type="evidence" value="ECO:0007669"/>
    <property type="project" value="TreeGrafter"/>
</dbReference>
<evidence type="ECO:0000256" key="4">
    <source>
        <dbReference type="SAM" id="MobiDB-lite"/>
    </source>
</evidence>
<sequence>MSLKSSLSVSWVRVYLAVVGTVLLLDLALSLNDTCLTGTHHKKSPSPETTMKECVLYSNSSCCHGNFTEKLVSPVKKVDNTHWNVCQQLSEGCEVFMKKIECFYQCSPHTAHWMNPSYTAGFLHVPLCVSFCDSWLDACKDDLTCAKNWLTDFKFDSDGNHCQHDCVPFGKMYSNGTDLCQSMWGTSFVVSSSDCHCLQLDSRDEMVLPYILHQNDSSSSLSPNQEGPCHHAPMSLD</sequence>
<name>A0A9D3QC01_MEGAT</name>
<keyword evidence="2" id="KW-0732">Signal</keyword>
<accession>A0A9D3QC01</accession>
<dbReference type="AlphaFoldDB" id="A0A9D3QC01"/>
<dbReference type="Proteomes" id="UP001046870">
    <property type="component" value="Chromosome 2"/>
</dbReference>
<proteinExistence type="inferred from homology"/>
<dbReference type="GO" id="GO:0009897">
    <property type="term" value="C:external side of plasma membrane"/>
    <property type="evidence" value="ECO:0007669"/>
    <property type="project" value="TreeGrafter"/>
</dbReference>
<dbReference type="PANTHER" id="PTHR10517">
    <property type="entry name" value="FOLATE RECEPTOR"/>
    <property type="match status" value="1"/>
</dbReference>
<dbReference type="EMBL" id="JAFDVH010000002">
    <property type="protein sequence ID" value="KAG7487676.1"/>
    <property type="molecule type" value="Genomic_DNA"/>
</dbReference>
<feature type="region of interest" description="Disordered" evidence="4">
    <location>
        <begin position="217"/>
        <end position="237"/>
    </location>
</feature>
<gene>
    <name evidence="6" type="ORF">MATL_G00026020</name>
</gene>
<comment type="caution">
    <text evidence="6">The sequence shown here is derived from an EMBL/GenBank/DDBJ whole genome shotgun (WGS) entry which is preliminary data.</text>
</comment>
<evidence type="ECO:0000256" key="2">
    <source>
        <dbReference type="ARBA" id="ARBA00022729"/>
    </source>
</evidence>
<keyword evidence="3" id="KW-1015">Disulfide bond</keyword>
<dbReference type="GO" id="GO:0038023">
    <property type="term" value="F:signaling receptor activity"/>
    <property type="evidence" value="ECO:0007669"/>
    <property type="project" value="TreeGrafter"/>
</dbReference>
<dbReference type="OrthoDB" id="5982417at2759"/>
<evidence type="ECO:0000313" key="6">
    <source>
        <dbReference type="EMBL" id="KAG7487676.1"/>
    </source>
</evidence>
<dbReference type="Pfam" id="PF03024">
    <property type="entry name" value="Folate_rec"/>
    <property type="match status" value="1"/>
</dbReference>
<protein>
    <recommendedName>
        <fullName evidence="5">Folate receptor-like domain-containing protein</fullName>
    </recommendedName>
</protein>
<dbReference type="PANTHER" id="PTHR10517:SF19">
    <property type="entry name" value="RETBINDIN"/>
    <property type="match status" value="1"/>
</dbReference>
<dbReference type="InterPro" id="IPR018143">
    <property type="entry name" value="Folate_rcpt-like"/>
</dbReference>
<organism evidence="6 7">
    <name type="scientific">Megalops atlanticus</name>
    <name type="common">Tarpon</name>
    <name type="synonym">Clupea gigantea</name>
    <dbReference type="NCBI Taxonomy" id="7932"/>
    <lineage>
        <taxon>Eukaryota</taxon>
        <taxon>Metazoa</taxon>
        <taxon>Chordata</taxon>
        <taxon>Craniata</taxon>
        <taxon>Vertebrata</taxon>
        <taxon>Euteleostomi</taxon>
        <taxon>Actinopterygii</taxon>
        <taxon>Neopterygii</taxon>
        <taxon>Teleostei</taxon>
        <taxon>Elopiformes</taxon>
        <taxon>Megalopidae</taxon>
        <taxon>Megalops</taxon>
    </lineage>
</organism>
<keyword evidence="7" id="KW-1185">Reference proteome</keyword>
<dbReference type="GO" id="GO:0032217">
    <property type="term" value="F:riboflavin transmembrane transporter activity"/>
    <property type="evidence" value="ECO:0007669"/>
    <property type="project" value="TreeGrafter"/>
</dbReference>
<dbReference type="InterPro" id="IPR004269">
    <property type="entry name" value="Folate_rcpt"/>
</dbReference>
<evidence type="ECO:0000259" key="5">
    <source>
        <dbReference type="Pfam" id="PF03024"/>
    </source>
</evidence>
<evidence type="ECO:0000256" key="3">
    <source>
        <dbReference type="ARBA" id="ARBA00023157"/>
    </source>
</evidence>
<evidence type="ECO:0000313" key="7">
    <source>
        <dbReference type="Proteomes" id="UP001046870"/>
    </source>
</evidence>
<feature type="domain" description="Folate receptor-like" evidence="5">
    <location>
        <begin position="34"/>
        <end position="199"/>
    </location>
</feature>
<comment type="similarity">
    <text evidence="1">Belongs to the folate receptor family.</text>
</comment>
<reference evidence="6" key="1">
    <citation type="submission" date="2021-01" db="EMBL/GenBank/DDBJ databases">
        <authorList>
            <person name="Zahm M."/>
            <person name="Roques C."/>
            <person name="Cabau C."/>
            <person name="Klopp C."/>
            <person name="Donnadieu C."/>
            <person name="Jouanno E."/>
            <person name="Lampietro C."/>
            <person name="Louis A."/>
            <person name="Herpin A."/>
            <person name="Echchiki A."/>
            <person name="Berthelot C."/>
            <person name="Parey E."/>
            <person name="Roest-Crollius H."/>
            <person name="Braasch I."/>
            <person name="Postlethwait J."/>
            <person name="Bobe J."/>
            <person name="Montfort J."/>
            <person name="Bouchez O."/>
            <person name="Begum T."/>
            <person name="Mejri S."/>
            <person name="Adams A."/>
            <person name="Chen W.-J."/>
            <person name="Guiguen Y."/>
        </authorList>
    </citation>
    <scope>NUCLEOTIDE SEQUENCE</scope>
    <source>
        <strain evidence="6">YG-15Mar2019-1</strain>
        <tissue evidence="6">Brain</tissue>
    </source>
</reference>
<evidence type="ECO:0000256" key="1">
    <source>
        <dbReference type="ARBA" id="ARBA00007932"/>
    </source>
</evidence>